<dbReference type="EMBL" id="QMQV01000009">
    <property type="protein sequence ID" value="RLE50274.1"/>
    <property type="molecule type" value="Genomic_DNA"/>
</dbReference>
<dbReference type="SMART" id="SM00382">
    <property type="entry name" value="AAA"/>
    <property type="match status" value="1"/>
</dbReference>
<reference evidence="14 15" key="1">
    <citation type="submission" date="2018-06" db="EMBL/GenBank/DDBJ databases">
        <title>Extensive metabolic versatility and redundancy in microbially diverse, dynamic hydrothermal sediments.</title>
        <authorList>
            <person name="Dombrowski N."/>
            <person name="Teske A."/>
            <person name="Baker B.J."/>
        </authorList>
    </citation>
    <scope>NUCLEOTIDE SEQUENCE [LARGE SCALE GENOMIC DNA]</scope>
    <source>
        <strain evidence="14">B66_G16</strain>
    </source>
</reference>
<sequence>MVLTNLSTSLTQAIKKVIRAPLVDEKVVKELIRDLQRALLQADVNVKLVLDLTKKVEKKALEEEVPPGLTRREVTIKAVYDELVSLLGGEKPPSISYPKGKSTVIMLVGIQGSGKTTSAAKLAYFLKKHGYRPGLVCADSFRPGAYHQLKQLAEQVGVPFYGELGKDSITLAKNGVKKLKEQGVDIVIVDTAGRHKNEKDLIEEMKNIAEAISPNEIMMVIDATIGQQAASQASAFHEATKIGSIFLTKLDGAARGGGALSAVASTGASIKFIGVGEKIEDIELFSPTSFVSRLLGMGDIQAIIEKVKELERLTSKKTIEAMASGRFTLKDLYTQLQSLRKMGPLAKVLQALPGFGFSISKEIEDLTEAKMKRWLAIMQSMTEEELKDPSIIDSSRMKRIARGAGVTTKDVRELLDQYRSMKKLVKQLVKKQKRLAGLPFFKGADKLTSK</sequence>
<dbReference type="InterPro" id="IPR027417">
    <property type="entry name" value="P-loop_NTPase"/>
</dbReference>
<evidence type="ECO:0000256" key="6">
    <source>
        <dbReference type="ARBA" id="ARBA00023134"/>
    </source>
</evidence>
<comment type="caution">
    <text evidence="14">The sequence shown here is derived from an EMBL/GenBank/DDBJ whole genome shotgun (WGS) entry which is preliminary data.</text>
</comment>
<keyword evidence="8 10" id="KW-0687">Ribonucleoprotein</keyword>
<dbReference type="SUPFAM" id="SSF47364">
    <property type="entry name" value="Domain of the SRP/SRP receptor G-proteins"/>
    <property type="match status" value="1"/>
</dbReference>
<dbReference type="Gene3D" id="1.10.260.30">
    <property type="entry name" value="Signal recognition particle, SRP54 subunit, M-domain"/>
    <property type="match status" value="1"/>
</dbReference>
<protein>
    <recommendedName>
        <fullName evidence="10">Signal recognition particle 54 kDa protein</fullName>
        <shortName evidence="10">SRP54</shortName>
        <ecNumber evidence="10">3.6.5.4</ecNumber>
    </recommendedName>
</protein>
<evidence type="ECO:0000256" key="3">
    <source>
        <dbReference type="ARBA" id="ARBA00022741"/>
    </source>
</evidence>
<dbReference type="InterPro" id="IPR003593">
    <property type="entry name" value="AAA+_ATPase"/>
</dbReference>
<dbReference type="InterPro" id="IPR013822">
    <property type="entry name" value="Signal_recog_particl_SRP54_hlx"/>
</dbReference>
<comment type="subcellular location">
    <subcellularLocation>
        <location evidence="10">Cytoplasm</location>
    </subcellularLocation>
    <text evidence="10">The SRP-RNC complex is targeted to the cytoplasmic membrane.</text>
</comment>
<keyword evidence="3 10" id="KW-0547">Nucleotide-binding</keyword>
<evidence type="ECO:0000313" key="15">
    <source>
        <dbReference type="Proteomes" id="UP000278475"/>
    </source>
</evidence>
<keyword evidence="7 10" id="KW-0733">Signal recognition particle</keyword>
<dbReference type="InterPro" id="IPR036225">
    <property type="entry name" value="SRP/SRP_N"/>
</dbReference>
<comment type="domain">
    <text evidence="10">Composed of three domains: the N-terminal N domain, which is responsible for interactions with the ribosome, the central G domain, which binds GTP, and the C-terminal M domain, which binds the RNA and the signal sequence of the RNC.</text>
</comment>
<accession>A0A497ESD6</accession>
<dbReference type="PANTHER" id="PTHR11564">
    <property type="entry name" value="SIGNAL RECOGNITION PARTICLE 54K PROTEIN SRP54"/>
    <property type="match status" value="1"/>
</dbReference>
<evidence type="ECO:0000313" key="14">
    <source>
        <dbReference type="EMBL" id="RLE50274.1"/>
    </source>
</evidence>
<dbReference type="Pfam" id="PF02881">
    <property type="entry name" value="SRP54_N"/>
    <property type="match status" value="1"/>
</dbReference>
<evidence type="ECO:0000256" key="2">
    <source>
        <dbReference type="ARBA" id="ARBA00022490"/>
    </source>
</evidence>
<dbReference type="SUPFAM" id="SSF47446">
    <property type="entry name" value="Signal peptide-binding domain"/>
    <property type="match status" value="1"/>
</dbReference>
<evidence type="ECO:0000256" key="1">
    <source>
        <dbReference type="ARBA" id="ARBA00005450"/>
    </source>
</evidence>
<keyword evidence="5 10" id="KW-0694">RNA-binding</keyword>
<dbReference type="InterPro" id="IPR000897">
    <property type="entry name" value="SRP54_GTPase_dom"/>
</dbReference>
<dbReference type="EC" id="3.6.5.4" evidence="10"/>
<evidence type="ECO:0000259" key="12">
    <source>
        <dbReference type="SMART" id="SM00962"/>
    </source>
</evidence>
<dbReference type="GO" id="GO:0048500">
    <property type="term" value="C:signal recognition particle"/>
    <property type="evidence" value="ECO:0007669"/>
    <property type="project" value="UniProtKB-UniRule"/>
</dbReference>
<proteinExistence type="inferred from homology"/>
<dbReference type="Gene3D" id="3.40.50.300">
    <property type="entry name" value="P-loop containing nucleotide triphosphate hydrolases"/>
    <property type="match status" value="1"/>
</dbReference>
<dbReference type="PANTHER" id="PTHR11564:SF5">
    <property type="entry name" value="SIGNAL RECOGNITION PARTICLE SUBUNIT SRP54"/>
    <property type="match status" value="1"/>
</dbReference>
<dbReference type="InterPro" id="IPR036891">
    <property type="entry name" value="Signal_recog_part_SRP54_M_sf"/>
</dbReference>
<dbReference type="GO" id="GO:0006614">
    <property type="term" value="P:SRP-dependent cotranslational protein targeting to membrane"/>
    <property type="evidence" value="ECO:0007669"/>
    <property type="project" value="InterPro"/>
</dbReference>
<dbReference type="Gene3D" id="1.20.120.140">
    <property type="entry name" value="Signal recognition particle SRP54, nucleotide-binding domain"/>
    <property type="match status" value="1"/>
</dbReference>
<dbReference type="CDD" id="cd17875">
    <property type="entry name" value="SRP54_G"/>
    <property type="match status" value="1"/>
</dbReference>
<keyword evidence="2 10" id="KW-0963">Cytoplasm</keyword>
<dbReference type="InterPro" id="IPR004125">
    <property type="entry name" value="Signal_recog_particle_SRP54_M"/>
</dbReference>
<dbReference type="FunFam" id="3.40.50.300:FF:000022">
    <property type="entry name" value="Signal recognition particle 54 kDa subunit"/>
    <property type="match status" value="1"/>
</dbReference>
<name>A0A497ESD6_9CREN</name>
<dbReference type="Pfam" id="PF00448">
    <property type="entry name" value="SRP54"/>
    <property type="match status" value="1"/>
</dbReference>
<comment type="subunit">
    <text evidence="9 10">Part of the signal recognition particle protein translocation system, which is composed of SRP and FtsY. Archaeal SRP consists of a 7S RNA molecule of 300 nucleotides and two protein subunits: SRP54 and SRP19.</text>
</comment>
<evidence type="ECO:0000256" key="5">
    <source>
        <dbReference type="ARBA" id="ARBA00022884"/>
    </source>
</evidence>
<dbReference type="GO" id="GO:0003924">
    <property type="term" value="F:GTPase activity"/>
    <property type="evidence" value="ECO:0007669"/>
    <property type="project" value="UniProtKB-UniRule"/>
</dbReference>
<gene>
    <name evidence="10" type="primary">srp54</name>
    <name evidence="14" type="ORF">DRJ31_01840</name>
</gene>
<comment type="catalytic activity">
    <reaction evidence="10">
        <text>GTP + H2O = GDP + phosphate + H(+)</text>
        <dbReference type="Rhea" id="RHEA:19669"/>
        <dbReference type="ChEBI" id="CHEBI:15377"/>
        <dbReference type="ChEBI" id="CHEBI:15378"/>
        <dbReference type="ChEBI" id="CHEBI:37565"/>
        <dbReference type="ChEBI" id="CHEBI:43474"/>
        <dbReference type="ChEBI" id="CHEBI:58189"/>
        <dbReference type="EC" id="3.6.5.4"/>
    </reaction>
</comment>
<comment type="similarity">
    <text evidence="1 10">Belongs to the GTP-binding SRP family. SRP54 subfamily.</text>
</comment>
<dbReference type="SMART" id="SM00962">
    <property type="entry name" value="SRP54"/>
    <property type="match status" value="1"/>
</dbReference>
<evidence type="ECO:0000256" key="9">
    <source>
        <dbReference type="ARBA" id="ARBA00064051"/>
    </source>
</evidence>
<dbReference type="InterPro" id="IPR042101">
    <property type="entry name" value="SRP54_N_sf"/>
</dbReference>
<dbReference type="InterPro" id="IPR022941">
    <property type="entry name" value="SRP54"/>
</dbReference>
<feature type="binding site" evidence="10">
    <location>
        <begin position="248"/>
        <end position="251"/>
    </location>
    <ligand>
        <name>GTP</name>
        <dbReference type="ChEBI" id="CHEBI:37565"/>
    </ligand>
</feature>
<keyword evidence="6 10" id="KW-0342">GTP-binding</keyword>
<dbReference type="Pfam" id="PF02978">
    <property type="entry name" value="SRP_SPB"/>
    <property type="match status" value="1"/>
</dbReference>
<feature type="domain" description="SRP54-type proteins GTP-binding" evidence="12">
    <location>
        <begin position="102"/>
        <end position="296"/>
    </location>
</feature>
<evidence type="ECO:0000259" key="13">
    <source>
        <dbReference type="SMART" id="SM00963"/>
    </source>
</evidence>
<dbReference type="AlphaFoldDB" id="A0A497ESD6"/>
<feature type="domain" description="Signal recognition particle SRP54 helical bundle" evidence="13">
    <location>
        <begin position="2"/>
        <end position="87"/>
    </location>
</feature>
<organism evidence="14 15">
    <name type="scientific">Thermoproteota archaeon</name>
    <dbReference type="NCBI Taxonomy" id="2056631"/>
    <lineage>
        <taxon>Archaea</taxon>
        <taxon>Thermoproteota</taxon>
    </lineage>
</organism>
<evidence type="ECO:0000259" key="11">
    <source>
        <dbReference type="SMART" id="SM00382"/>
    </source>
</evidence>
<keyword evidence="4 10" id="KW-0378">Hydrolase</keyword>
<feature type="binding site" evidence="10">
    <location>
        <begin position="190"/>
        <end position="194"/>
    </location>
    <ligand>
        <name>GTP</name>
        <dbReference type="ChEBI" id="CHEBI:37565"/>
    </ligand>
</feature>
<evidence type="ECO:0000256" key="4">
    <source>
        <dbReference type="ARBA" id="ARBA00022801"/>
    </source>
</evidence>
<dbReference type="SUPFAM" id="SSF52540">
    <property type="entry name" value="P-loop containing nucleoside triphosphate hydrolases"/>
    <property type="match status" value="1"/>
</dbReference>
<dbReference type="SMART" id="SM00963">
    <property type="entry name" value="SRP54_N"/>
    <property type="match status" value="1"/>
</dbReference>
<dbReference type="HAMAP" id="MF_00306">
    <property type="entry name" value="SRP54"/>
    <property type="match status" value="1"/>
</dbReference>
<feature type="binding site" evidence="10">
    <location>
        <begin position="109"/>
        <end position="116"/>
    </location>
    <ligand>
        <name>GTP</name>
        <dbReference type="ChEBI" id="CHEBI:37565"/>
    </ligand>
</feature>
<dbReference type="Proteomes" id="UP000278475">
    <property type="component" value="Unassembled WGS sequence"/>
</dbReference>
<evidence type="ECO:0000256" key="7">
    <source>
        <dbReference type="ARBA" id="ARBA00023135"/>
    </source>
</evidence>
<evidence type="ECO:0000256" key="10">
    <source>
        <dbReference type="HAMAP-Rule" id="MF_00306"/>
    </source>
</evidence>
<evidence type="ECO:0000256" key="8">
    <source>
        <dbReference type="ARBA" id="ARBA00023274"/>
    </source>
</evidence>
<dbReference type="GO" id="GO:0005525">
    <property type="term" value="F:GTP binding"/>
    <property type="evidence" value="ECO:0007669"/>
    <property type="project" value="UniProtKB-UniRule"/>
</dbReference>
<feature type="domain" description="AAA+ ATPase" evidence="11">
    <location>
        <begin position="101"/>
        <end position="277"/>
    </location>
</feature>
<comment type="function">
    <text evidence="10">Involved in targeting and insertion of nascent membrane proteins into the cytoplasmic membrane. Binds to the hydrophobic signal sequence of the ribosome-nascent chain (RNC) as it emerges from the ribosomes. The SRP-RNC complex is then targeted to the cytoplasmic membrane where it interacts with the SRP receptor FtsY.</text>
</comment>
<dbReference type="GO" id="GO:0008312">
    <property type="term" value="F:7S RNA binding"/>
    <property type="evidence" value="ECO:0007669"/>
    <property type="project" value="UniProtKB-UniRule"/>
</dbReference>